<gene>
    <name evidence="1" type="ORF">ZOSMA_118G00350</name>
</gene>
<dbReference type="EMBL" id="LFYR01000204">
    <property type="protein sequence ID" value="KMZ75157.1"/>
    <property type="molecule type" value="Genomic_DNA"/>
</dbReference>
<evidence type="ECO:0000313" key="1">
    <source>
        <dbReference type="EMBL" id="KMZ75157.1"/>
    </source>
</evidence>
<comment type="caution">
    <text evidence="1">The sequence shown here is derived from an EMBL/GenBank/DDBJ whole genome shotgun (WGS) entry which is preliminary data.</text>
</comment>
<sequence>MPIRAVRSVLAISQTGACSLSQTEACSLSLPKDSLTEACSLFIDLRMGSALIVTHHQRDIEWGGTSW</sequence>
<dbReference type="Proteomes" id="UP000036987">
    <property type="component" value="Unassembled WGS sequence"/>
</dbReference>
<keyword evidence="2" id="KW-1185">Reference proteome</keyword>
<reference evidence="2" key="1">
    <citation type="journal article" date="2016" name="Nature">
        <title>The genome of the seagrass Zostera marina reveals angiosperm adaptation to the sea.</title>
        <authorList>
            <person name="Olsen J.L."/>
            <person name="Rouze P."/>
            <person name="Verhelst B."/>
            <person name="Lin Y.-C."/>
            <person name="Bayer T."/>
            <person name="Collen J."/>
            <person name="Dattolo E."/>
            <person name="De Paoli E."/>
            <person name="Dittami S."/>
            <person name="Maumus F."/>
            <person name="Michel G."/>
            <person name="Kersting A."/>
            <person name="Lauritano C."/>
            <person name="Lohaus R."/>
            <person name="Toepel M."/>
            <person name="Tonon T."/>
            <person name="Vanneste K."/>
            <person name="Amirebrahimi M."/>
            <person name="Brakel J."/>
            <person name="Bostroem C."/>
            <person name="Chovatia M."/>
            <person name="Grimwood J."/>
            <person name="Jenkins J.W."/>
            <person name="Jueterbock A."/>
            <person name="Mraz A."/>
            <person name="Stam W.T."/>
            <person name="Tice H."/>
            <person name="Bornberg-Bauer E."/>
            <person name="Green P.J."/>
            <person name="Pearson G.A."/>
            <person name="Procaccini G."/>
            <person name="Duarte C.M."/>
            <person name="Schmutz J."/>
            <person name="Reusch T.B.H."/>
            <person name="Van de Peer Y."/>
        </authorList>
    </citation>
    <scope>NUCLEOTIDE SEQUENCE [LARGE SCALE GENOMIC DNA]</scope>
    <source>
        <strain evidence="2">cv. Finnish</strain>
    </source>
</reference>
<dbReference type="AlphaFoldDB" id="A0A0K9Q3T1"/>
<accession>A0A0K9Q3T1</accession>
<organism evidence="1 2">
    <name type="scientific">Zostera marina</name>
    <name type="common">Eelgrass</name>
    <dbReference type="NCBI Taxonomy" id="29655"/>
    <lineage>
        <taxon>Eukaryota</taxon>
        <taxon>Viridiplantae</taxon>
        <taxon>Streptophyta</taxon>
        <taxon>Embryophyta</taxon>
        <taxon>Tracheophyta</taxon>
        <taxon>Spermatophyta</taxon>
        <taxon>Magnoliopsida</taxon>
        <taxon>Liliopsida</taxon>
        <taxon>Zosteraceae</taxon>
        <taxon>Zostera</taxon>
    </lineage>
</organism>
<evidence type="ECO:0000313" key="2">
    <source>
        <dbReference type="Proteomes" id="UP000036987"/>
    </source>
</evidence>
<name>A0A0K9Q3T1_ZOSMR</name>
<proteinExistence type="predicted"/>
<protein>
    <submittedName>
        <fullName evidence="1">Uncharacterized protein</fullName>
    </submittedName>
</protein>